<gene>
    <name evidence="2" type="ordered locus">PAE1544</name>
</gene>
<dbReference type="Pfam" id="PF01402">
    <property type="entry name" value="RHH_1"/>
    <property type="match status" value="1"/>
</dbReference>
<dbReference type="STRING" id="178306.PAE1544"/>
<reference evidence="2 3" key="1">
    <citation type="journal article" date="2002" name="Proc. Natl. Acad. Sci. U.S.A.">
        <title>Genome sequence of the hyperthermophilic crenarchaeon Pyrobaculum aerophilum.</title>
        <authorList>
            <person name="Fitz-Gibbon S.T."/>
            <person name="Ladner H."/>
            <person name="Kim U.J."/>
            <person name="Stetter K.O."/>
            <person name="Simon M.I."/>
            <person name="Miller J.H."/>
        </authorList>
    </citation>
    <scope>NUCLEOTIDE SEQUENCE [LARGE SCALE GENOMIC DNA]</scope>
    <source>
        <strain evidence="3">ATCC 51768 / DSM 7523 / JCM 9630 / CIP 104966 / NBRC 100827 / IM2</strain>
    </source>
</reference>
<keyword evidence="3" id="KW-1185">Reference proteome</keyword>
<evidence type="ECO:0000313" key="2">
    <source>
        <dbReference type="EMBL" id="AAL63550.1"/>
    </source>
</evidence>
<feature type="domain" description="Ribbon-helix-helix protein CopG" evidence="1">
    <location>
        <begin position="10"/>
        <end position="50"/>
    </location>
</feature>
<proteinExistence type="predicted"/>
<accession>Q8ZWZ9</accession>
<dbReference type="AlphaFoldDB" id="Q8ZWZ9"/>
<dbReference type="InterPro" id="IPR002145">
    <property type="entry name" value="CopG"/>
</dbReference>
<protein>
    <recommendedName>
        <fullName evidence="1">Ribbon-helix-helix protein CopG domain-containing protein</fullName>
    </recommendedName>
</protein>
<dbReference type="PANTHER" id="PTHR36215">
    <property type="entry name" value="BLL4998 PROTEIN"/>
    <property type="match status" value="1"/>
</dbReference>
<dbReference type="EnsemblBacteria" id="AAL63550">
    <property type="protein sequence ID" value="AAL63550"/>
    <property type="gene ID" value="PAE1544"/>
</dbReference>
<dbReference type="InterPro" id="IPR010985">
    <property type="entry name" value="Ribbon_hlx_hlx"/>
</dbReference>
<dbReference type="InParanoid" id="Q8ZWZ9"/>
<evidence type="ECO:0000259" key="1">
    <source>
        <dbReference type="Pfam" id="PF01402"/>
    </source>
</evidence>
<dbReference type="PANTHER" id="PTHR36215:SF1">
    <property type="entry name" value="BLL4998 PROTEIN"/>
    <property type="match status" value="1"/>
</dbReference>
<dbReference type="GeneID" id="1465796"/>
<dbReference type="InterPro" id="IPR013321">
    <property type="entry name" value="Arc_rbn_hlx_hlx"/>
</dbReference>
<dbReference type="KEGG" id="pai:PAE1544"/>
<dbReference type="GO" id="GO:0006355">
    <property type="term" value="P:regulation of DNA-templated transcription"/>
    <property type="evidence" value="ECO:0007669"/>
    <property type="project" value="InterPro"/>
</dbReference>
<dbReference type="PATRIC" id="fig|178306.9.peg.1140"/>
<name>Q8ZWZ9_PYRAE</name>
<dbReference type="Proteomes" id="UP000002439">
    <property type="component" value="Chromosome"/>
</dbReference>
<dbReference type="CDD" id="cd22231">
    <property type="entry name" value="RHH_NikR_HicB-like"/>
    <property type="match status" value="1"/>
</dbReference>
<sequence>MSKEREKMVLISFHVPRSYVEVLDELVRMGVYPSRSEAIRAALRELLGKYKPDGI</sequence>
<evidence type="ECO:0000313" key="3">
    <source>
        <dbReference type="Proteomes" id="UP000002439"/>
    </source>
</evidence>
<dbReference type="Gene3D" id="1.10.1220.10">
    <property type="entry name" value="Met repressor-like"/>
    <property type="match status" value="1"/>
</dbReference>
<dbReference type="HOGENOM" id="CLU_202919_1_0_2"/>
<dbReference type="SUPFAM" id="SSF47598">
    <property type="entry name" value="Ribbon-helix-helix"/>
    <property type="match status" value="1"/>
</dbReference>
<dbReference type="RefSeq" id="WP_011008023.1">
    <property type="nucleotide sequence ID" value="NC_003364.1"/>
</dbReference>
<dbReference type="EMBL" id="AE009441">
    <property type="protein sequence ID" value="AAL63550.1"/>
    <property type="molecule type" value="Genomic_DNA"/>
</dbReference>
<dbReference type="eggNOG" id="arCOG01009">
    <property type="taxonomic scope" value="Archaea"/>
</dbReference>
<organism evidence="2 3">
    <name type="scientific">Pyrobaculum aerophilum (strain ATCC 51768 / DSM 7523 / JCM 9630 / CIP 104966 / NBRC 100827 / IM2)</name>
    <dbReference type="NCBI Taxonomy" id="178306"/>
    <lineage>
        <taxon>Archaea</taxon>
        <taxon>Thermoproteota</taxon>
        <taxon>Thermoprotei</taxon>
        <taxon>Thermoproteales</taxon>
        <taxon>Thermoproteaceae</taxon>
        <taxon>Pyrobaculum</taxon>
    </lineage>
</organism>